<feature type="domain" description="GmrSD restriction endonucleases C-terminal" evidence="3">
    <location>
        <begin position="114"/>
        <end position="249"/>
    </location>
</feature>
<protein>
    <submittedName>
        <fullName evidence="4">Lipoprotein</fullName>
    </submittedName>
</protein>
<evidence type="ECO:0000313" key="5">
    <source>
        <dbReference type="Proteomes" id="UP000334990"/>
    </source>
</evidence>
<dbReference type="EMBL" id="BLAD01000110">
    <property type="protein sequence ID" value="GES05735.1"/>
    <property type="molecule type" value="Genomic_DNA"/>
</dbReference>
<dbReference type="Proteomes" id="UP000334990">
    <property type="component" value="Unassembled WGS sequence"/>
</dbReference>
<proteinExistence type="predicted"/>
<evidence type="ECO:0000256" key="2">
    <source>
        <dbReference type="SAM" id="SignalP"/>
    </source>
</evidence>
<comment type="caution">
    <text evidence="4">The sequence shown here is derived from an EMBL/GenBank/DDBJ whole genome shotgun (WGS) entry which is preliminary data.</text>
</comment>
<dbReference type="PANTHER" id="PTHR24094:SF15">
    <property type="entry name" value="AMP-DEPENDENT SYNTHETASE_LIGASE DOMAIN-CONTAINING PROTEIN-RELATED"/>
    <property type="match status" value="1"/>
</dbReference>
<dbReference type="PROSITE" id="PS51257">
    <property type="entry name" value="PROKAR_LIPOPROTEIN"/>
    <property type="match status" value="1"/>
</dbReference>
<reference evidence="4 5" key="1">
    <citation type="submission" date="2019-10" db="EMBL/GenBank/DDBJ databases">
        <title>Whole genome shotgun sequence of Acrocarpospora corrugata NBRC 13972.</title>
        <authorList>
            <person name="Ichikawa N."/>
            <person name="Kimura A."/>
            <person name="Kitahashi Y."/>
            <person name="Komaki H."/>
            <person name="Oguchi A."/>
        </authorList>
    </citation>
    <scope>NUCLEOTIDE SEQUENCE [LARGE SCALE GENOMIC DNA]</scope>
    <source>
        <strain evidence="4 5">NBRC 13972</strain>
    </source>
</reference>
<keyword evidence="2" id="KW-0732">Signal</keyword>
<feature type="region of interest" description="Disordered" evidence="1">
    <location>
        <begin position="26"/>
        <end position="68"/>
    </location>
</feature>
<accession>A0A5M3W9I9</accession>
<keyword evidence="5" id="KW-1185">Reference proteome</keyword>
<keyword evidence="4" id="KW-0449">Lipoprotein</keyword>
<gene>
    <name evidence="4" type="ORF">Acor_78030</name>
</gene>
<dbReference type="PANTHER" id="PTHR24094">
    <property type="entry name" value="SECRETED PROTEIN"/>
    <property type="match status" value="1"/>
</dbReference>
<organism evidence="4 5">
    <name type="scientific">Acrocarpospora corrugata</name>
    <dbReference type="NCBI Taxonomy" id="35763"/>
    <lineage>
        <taxon>Bacteria</taxon>
        <taxon>Bacillati</taxon>
        <taxon>Actinomycetota</taxon>
        <taxon>Actinomycetes</taxon>
        <taxon>Streptosporangiales</taxon>
        <taxon>Streptosporangiaceae</taxon>
        <taxon>Acrocarpospora</taxon>
    </lineage>
</organism>
<sequence length="253" mass="27688">MRKAIVGTIMAVVLLGGCGQLDAQDLGLDPPAESSGEREATGKALGTNPLDNPDGTKPGLAPISSDKDREAARELIEKVATKGRGPKTGYDRDEFGYAWADNADDIPFARNGCDTRNDILQRDGKKLKYRDGSDCVVVEMTIYDPYTEQTVDWLKADASEIQIDHIMPLSYDWQMGASRWTDAKRKQISNDPLNLLAVDGSMNASKGDSGPASWLPPTRKIRCSYAVRFAQVALKYDLPVTEPDKTTMLDQCA</sequence>
<dbReference type="Pfam" id="PF07510">
    <property type="entry name" value="GmrSD_C"/>
    <property type="match status" value="1"/>
</dbReference>
<name>A0A5M3W9I9_9ACTN</name>
<dbReference type="AlphaFoldDB" id="A0A5M3W9I9"/>
<feature type="signal peptide" evidence="2">
    <location>
        <begin position="1"/>
        <end position="23"/>
    </location>
</feature>
<dbReference type="InterPro" id="IPR011089">
    <property type="entry name" value="GmrSD_C"/>
</dbReference>
<feature type="chain" id="PRO_5024323070" evidence="2">
    <location>
        <begin position="24"/>
        <end position="253"/>
    </location>
</feature>
<dbReference type="RefSeq" id="WP_246239723.1">
    <property type="nucleotide sequence ID" value="NZ_BAAABN010000030.1"/>
</dbReference>
<evidence type="ECO:0000259" key="3">
    <source>
        <dbReference type="Pfam" id="PF07510"/>
    </source>
</evidence>
<evidence type="ECO:0000313" key="4">
    <source>
        <dbReference type="EMBL" id="GES05735.1"/>
    </source>
</evidence>
<evidence type="ECO:0000256" key="1">
    <source>
        <dbReference type="SAM" id="MobiDB-lite"/>
    </source>
</evidence>